<dbReference type="AlphaFoldDB" id="A0A8J4VWV5"/>
<organism evidence="4 5">
    <name type="scientific">Castanea mollissima</name>
    <name type="common">Chinese chestnut</name>
    <dbReference type="NCBI Taxonomy" id="60419"/>
    <lineage>
        <taxon>Eukaryota</taxon>
        <taxon>Viridiplantae</taxon>
        <taxon>Streptophyta</taxon>
        <taxon>Embryophyta</taxon>
        <taxon>Tracheophyta</taxon>
        <taxon>Spermatophyta</taxon>
        <taxon>Magnoliopsida</taxon>
        <taxon>eudicotyledons</taxon>
        <taxon>Gunneridae</taxon>
        <taxon>Pentapetalae</taxon>
        <taxon>rosids</taxon>
        <taxon>fabids</taxon>
        <taxon>Fagales</taxon>
        <taxon>Fagaceae</taxon>
        <taxon>Castanea</taxon>
    </lineage>
</organism>
<sequence>MGLLKLPLVVLLCSVFSLLSFKALCDTSELTVKFLETPHAFSNLSSTKFVFEVLVGGSGTCINCNITCKLDDGVGRINASQCENGTVLCEGLQDGNHKFEVCPNGTQGVGCSSYYWTVDTVPPTANISASTPFTNALNVSINISFSEPCTGGGGFACSSVNACNLLVYDAGQVIPTSLKTLQPNLQYSVLVDLSSPAQYGRVTLVMDKNFCTDSAGNKFERNKNSNFTLHFDRRSLNLTTHVPKRQLQLNGETILVRATNNYKKLRVCLTFPEPVLNTSEEIKNSLKAEILYSLRMSQGSILDLVDTKKYEGPSRFEFKVATYINDTIVVYVSIDTNSIINRQGTSISPVEPFAFIYDFVKPAVTLSMLPSESLRPTVTLSTLPSESLRPVVNTSSCNWTREGDIFVLIKFVKPVFGFSYSNISITGGKLQCFIEVRNHKYIVVIKADQEIVSVNVPANITGDAAGNKNQPSNVLQVMHRSVPKISPVFYGSTTGSFVVMVTAAGLLTVSIASLNSIGAFSSPFPSLSQSQSNLFRIACHLQVIALSGWLAVRLPVEYYELTRGLRWSIPYLSLPWERETGHTRLVMGNSSLPVNIHTSKNSKSDFMKIMSALVGKDYESPAETEHLESALDPNGWSAFGRNMFWLAIIGGGFINVHALLLLILNLKKKNPKEQRDDGVQKKNSEGQRDGGVLKKNSEEQSDDGELEKNSEEQRDDGELKKNSEEQSDDGVLTSTRFEIIIVNLGITSICQASAAIIRGGTALGIAVGVLLLGVVSFLLLALLLFLSIGITFARLLKYEEVHQKGQGFHWYQKIFRVFLVSVEEDKWTRKKEYVTILGSLYEDYRGPPKSKLSQISGGSSHTQAEAPFIQKLFGKLRIYYILLESVIQKLCGELRIYYPLLESVRRVLLATMAGFYEDNSSSKIPPTFSLCINCFHLFFLVLEKPFTKKNIQLLEITAVSSEACISAIIFVLAKKELSDKDEKKFGILMLILVLVGILPQIMNELYDLYKQIKQLDFENNFLLGLKRALTGLTWFFSRRRPLPLALPLPLPLKDNTAASTSTSNQVKSPNQD</sequence>
<keyword evidence="5" id="KW-1185">Reference proteome</keyword>
<reference evidence="4" key="1">
    <citation type="submission" date="2020-03" db="EMBL/GenBank/DDBJ databases">
        <title>Castanea mollissima Vanexum genome sequencing.</title>
        <authorList>
            <person name="Staton M."/>
        </authorList>
    </citation>
    <scope>NUCLEOTIDE SEQUENCE</scope>
    <source>
        <tissue evidence="4">Leaf</tissue>
    </source>
</reference>
<name>A0A8J4VWV5_9ROSI</name>
<dbReference type="OrthoDB" id="1687698at2759"/>
<feature type="transmembrane region" description="Helical" evidence="2">
    <location>
        <begin position="643"/>
        <end position="666"/>
    </location>
</feature>
<evidence type="ECO:0000313" key="5">
    <source>
        <dbReference type="Proteomes" id="UP000737018"/>
    </source>
</evidence>
<keyword evidence="2" id="KW-0812">Transmembrane</keyword>
<feature type="transmembrane region" description="Helical" evidence="2">
    <location>
        <begin position="954"/>
        <end position="973"/>
    </location>
</feature>
<dbReference type="EMBL" id="JRKL02000253">
    <property type="protein sequence ID" value="KAF3973347.1"/>
    <property type="molecule type" value="Genomic_DNA"/>
</dbReference>
<comment type="caution">
    <text evidence="4">The sequence shown here is derived from an EMBL/GenBank/DDBJ whole genome shotgun (WGS) entry which is preliminary data.</text>
</comment>
<feature type="signal peptide" evidence="3">
    <location>
        <begin position="1"/>
        <end position="25"/>
    </location>
</feature>
<feature type="compositionally biased region" description="Basic and acidic residues" evidence="1">
    <location>
        <begin position="706"/>
        <end position="724"/>
    </location>
</feature>
<feature type="transmembrane region" description="Helical" evidence="2">
    <location>
        <begin position="763"/>
        <end position="796"/>
    </location>
</feature>
<gene>
    <name evidence="4" type="ORF">CMV_003220</name>
</gene>
<keyword evidence="2" id="KW-0472">Membrane</keyword>
<keyword evidence="3" id="KW-0732">Signal</keyword>
<keyword evidence="2" id="KW-1133">Transmembrane helix</keyword>
<proteinExistence type="predicted"/>
<feature type="compositionally biased region" description="Basic and acidic residues" evidence="1">
    <location>
        <begin position="672"/>
        <end position="698"/>
    </location>
</feature>
<dbReference type="PANTHER" id="PTHR34677">
    <property type="match status" value="1"/>
</dbReference>
<dbReference type="Proteomes" id="UP000737018">
    <property type="component" value="Unassembled WGS sequence"/>
</dbReference>
<feature type="transmembrane region" description="Helical" evidence="2">
    <location>
        <begin position="985"/>
        <end position="1006"/>
    </location>
</feature>
<dbReference type="PANTHER" id="PTHR34677:SF1">
    <property type="entry name" value="TRANSMEMBRANE PROTEIN"/>
    <property type="match status" value="1"/>
</dbReference>
<accession>A0A8J4VWV5</accession>
<protein>
    <submittedName>
        <fullName evidence="4">Uncharacterized protein</fullName>
    </submittedName>
</protein>
<evidence type="ECO:0000256" key="2">
    <source>
        <dbReference type="SAM" id="Phobius"/>
    </source>
</evidence>
<evidence type="ECO:0000256" key="1">
    <source>
        <dbReference type="SAM" id="MobiDB-lite"/>
    </source>
</evidence>
<feature type="transmembrane region" description="Helical" evidence="2">
    <location>
        <begin position="924"/>
        <end position="942"/>
    </location>
</feature>
<feature type="transmembrane region" description="Helical" evidence="2">
    <location>
        <begin position="739"/>
        <end position="757"/>
    </location>
</feature>
<feature type="region of interest" description="Disordered" evidence="1">
    <location>
        <begin position="672"/>
        <end position="729"/>
    </location>
</feature>
<evidence type="ECO:0000256" key="3">
    <source>
        <dbReference type="SAM" id="SignalP"/>
    </source>
</evidence>
<feature type="chain" id="PRO_5035261226" evidence="3">
    <location>
        <begin position="26"/>
        <end position="1072"/>
    </location>
</feature>
<evidence type="ECO:0000313" key="4">
    <source>
        <dbReference type="EMBL" id="KAF3973347.1"/>
    </source>
</evidence>